<dbReference type="EMBL" id="KZ613972">
    <property type="protein sequence ID" value="PMD29687.1"/>
    <property type="molecule type" value="Genomic_DNA"/>
</dbReference>
<name>A0A2J6QTV3_HYAVF</name>
<protein>
    <submittedName>
        <fullName evidence="1">Uncharacterized protein</fullName>
    </submittedName>
</protein>
<organism evidence="1 2">
    <name type="scientific">Hyaloscypha variabilis (strain UAMH 11265 / GT02V1 / F)</name>
    <name type="common">Meliniomyces variabilis</name>
    <dbReference type="NCBI Taxonomy" id="1149755"/>
    <lineage>
        <taxon>Eukaryota</taxon>
        <taxon>Fungi</taxon>
        <taxon>Dikarya</taxon>
        <taxon>Ascomycota</taxon>
        <taxon>Pezizomycotina</taxon>
        <taxon>Leotiomycetes</taxon>
        <taxon>Helotiales</taxon>
        <taxon>Hyaloscyphaceae</taxon>
        <taxon>Hyaloscypha</taxon>
        <taxon>Hyaloscypha variabilis</taxon>
    </lineage>
</organism>
<accession>A0A2J6QTV3</accession>
<dbReference type="OrthoDB" id="3545725at2759"/>
<reference evidence="1 2" key="1">
    <citation type="submission" date="2016-04" db="EMBL/GenBank/DDBJ databases">
        <title>A degradative enzymes factory behind the ericoid mycorrhizal symbiosis.</title>
        <authorList>
            <consortium name="DOE Joint Genome Institute"/>
            <person name="Martino E."/>
            <person name="Morin E."/>
            <person name="Grelet G."/>
            <person name="Kuo A."/>
            <person name="Kohler A."/>
            <person name="Daghino S."/>
            <person name="Barry K."/>
            <person name="Choi C."/>
            <person name="Cichocki N."/>
            <person name="Clum A."/>
            <person name="Copeland A."/>
            <person name="Hainaut M."/>
            <person name="Haridas S."/>
            <person name="Labutti K."/>
            <person name="Lindquist E."/>
            <person name="Lipzen A."/>
            <person name="Khouja H.-R."/>
            <person name="Murat C."/>
            <person name="Ohm R."/>
            <person name="Olson A."/>
            <person name="Spatafora J."/>
            <person name="Veneault-Fourrey C."/>
            <person name="Henrissat B."/>
            <person name="Grigoriev I."/>
            <person name="Martin F."/>
            <person name="Perotto S."/>
        </authorList>
    </citation>
    <scope>NUCLEOTIDE SEQUENCE [LARGE SCALE GENOMIC DNA]</scope>
    <source>
        <strain evidence="1 2">F</strain>
    </source>
</reference>
<evidence type="ECO:0000313" key="1">
    <source>
        <dbReference type="EMBL" id="PMD29687.1"/>
    </source>
</evidence>
<gene>
    <name evidence="1" type="ORF">L207DRAFT_593254</name>
</gene>
<sequence>MPFLRVFKSNSNISASTSPHTPSQSALLHRLPDYTEASEPIKPTDTPQWAWTNGQCKEWLFAVCYETLGLSGEEAKTISDKFDGFGPVIYCMGRKDWMKLLGTSNRANSVYAMVLNLAREPGAVPHGLTIKHPREKKSKRGKGDEGRRTWLKRIWG</sequence>
<dbReference type="AlphaFoldDB" id="A0A2J6QTV3"/>
<proteinExistence type="predicted"/>
<keyword evidence="2" id="KW-1185">Reference proteome</keyword>
<dbReference type="Proteomes" id="UP000235786">
    <property type="component" value="Unassembled WGS sequence"/>
</dbReference>
<evidence type="ECO:0000313" key="2">
    <source>
        <dbReference type="Proteomes" id="UP000235786"/>
    </source>
</evidence>